<keyword evidence="8" id="KW-1185">Reference proteome</keyword>
<dbReference type="SUPFAM" id="SSF51283">
    <property type="entry name" value="dUTPase-like"/>
    <property type="match status" value="1"/>
</dbReference>
<reference evidence="7 8" key="1">
    <citation type="submission" date="2021-03" db="EMBL/GenBank/DDBJ databases">
        <title>Genomic Encyclopedia of Type Strains, Phase IV (KMG-IV): sequencing the most valuable type-strain genomes for metagenomic binning, comparative biology and taxonomic classification.</title>
        <authorList>
            <person name="Goeker M."/>
        </authorList>
    </citation>
    <scope>NUCLEOTIDE SEQUENCE [LARGE SCALE GENOMIC DNA]</scope>
    <source>
        <strain evidence="7 8">DSM 3984</strain>
    </source>
</reference>
<organism evidence="7 8">
    <name type="scientific">Clostridium moniliforme</name>
    <dbReference type="NCBI Taxonomy" id="39489"/>
    <lineage>
        <taxon>Bacteria</taxon>
        <taxon>Bacillati</taxon>
        <taxon>Bacillota</taxon>
        <taxon>Clostridia</taxon>
        <taxon>Eubacteriales</taxon>
        <taxon>Clostridiaceae</taxon>
        <taxon>Clostridium</taxon>
    </lineage>
</organism>
<evidence type="ECO:0000313" key="7">
    <source>
        <dbReference type="EMBL" id="MBP1889446.1"/>
    </source>
</evidence>
<keyword evidence="5" id="KW-0479">Metal-binding</keyword>
<comment type="catalytic activity">
    <reaction evidence="4 5">
        <text>dUTP + H2O = dUMP + diphosphate + H(+)</text>
        <dbReference type="Rhea" id="RHEA:10248"/>
        <dbReference type="ChEBI" id="CHEBI:15377"/>
        <dbReference type="ChEBI" id="CHEBI:15378"/>
        <dbReference type="ChEBI" id="CHEBI:33019"/>
        <dbReference type="ChEBI" id="CHEBI:61555"/>
        <dbReference type="ChEBI" id="CHEBI:246422"/>
        <dbReference type="EC" id="3.6.1.23"/>
    </reaction>
</comment>
<sequence>MERFKLKVERINEKAKLPNYAHEGDAGLDLYSIEELILKPGESGFVHTGIKIELPKNTEAQVRPRSGLALKHGITVLNTPGTVDEGYRGEINIILINHSKKEFVVEEGMKIAQMVVKPVWRVDVEEVSSLSNSERGENGFGSTGL</sequence>
<comment type="caution">
    <text evidence="7">The sequence shown here is derived from an EMBL/GenBank/DDBJ whole genome shotgun (WGS) entry which is preliminary data.</text>
</comment>
<dbReference type="Proteomes" id="UP000783390">
    <property type="component" value="Unassembled WGS sequence"/>
</dbReference>
<comment type="caution">
    <text evidence="5">Lacks conserved residue(s) required for the propagation of feature annotation.</text>
</comment>
<dbReference type="EC" id="3.6.1.23" evidence="5"/>
<keyword evidence="2 5" id="KW-0378">Hydrolase</keyword>
<name>A0ABS4EZM7_9CLOT</name>
<dbReference type="InterPro" id="IPR008181">
    <property type="entry name" value="dUTPase"/>
</dbReference>
<accession>A0ABS4EZM7</accession>
<feature type="binding site" evidence="5">
    <location>
        <begin position="65"/>
        <end position="67"/>
    </location>
    <ligand>
        <name>substrate</name>
    </ligand>
</feature>
<protein>
    <recommendedName>
        <fullName evidence="5">Deoxyuridine 5'-triphosphate nucleotidohydrolase</fullName>
        <shortName evidence="5">dUTPase</shortName>
        <ecNumber evidence="5">3.6.1.23</ecNumber>
    </recommendedName>
    <alternativeName>
        <fullName evidence="5">dUTP pyrophosphatase</fullName>
    </alternativeName>
</protein>
<evidence type="ECO:0000256" key="2">
    <source>
        <dbReference type="ARBA" id="ARBA00022801"/>
    </source>
</evidence>
<dbReference type="RefSeq" id="WP_209796141.1">
    <property type="nucleotide sequence ID" value="NZ_JAGGJZ010000002.1"/>
</dbReference>
<evidence type="ECO:0000256" key="4">
    <source>
        <dbReference type="ARBA" id="ARBA00047686"/>
    </source>
</evidence>
<dbReference type="GO" id="GO:0004170">
    <property type="term" value="F:dUTP diphosphatase activity"/>
    <property type="evidence" value="ECO:0007669"/>
    <property type="project" value="UniProtKB-EC"/>
</dbReference>
<dbReference type="CDD" id="cd07557">
    <property type="entry name" value="trimeric_dUTPase"/>
    <property type="match status" value="1"/>
</dbReference>
<evidence type="ECO:0000313" key="8">
    <source>
        <dbReference type="Proteomes" id="UP000783390"/>
    </source>
</evidence>
<dbReference type="InterPro" id="IPR029054">
    <property type="entry name" value="dUTPase-like"/>
</dbReference>
<keyword evidence="3 5" id="KW-0546">Nucleotide metabolism</keyword>
<evidence type="ECO:0000256" key="3">
    <source>
        <dbReference type="ARBA" id="ARBA00023080"/>
    </source>
</evidence>
<gene>
    <name evidence="5" type="primary">dut</name>
    <name evidence="7" type="ORF">J2Z53_001027</name>
</gene>
<feature type="binding site" evidence="5">
    <location>
        <position position="78"/>
    </location>
    <ligand>
        <name>substrate</name>
    </ligand>
</feature>
<evidence type="ECO:0000256" key="5">
    <source>
        <dbReference type="HAMAP-Rule" id="MF_00116"/>
    </source>
</evidence>
<dbReference type="PANTHER" id="PTHR11241">
    <property type="entry name" value="DEOXYURIDINE 5'-TRIPHOSPHATE NUCLEOTIDOHYDROLASE"/>
    <property type="match status" value="1"/>
</dbReference>
<dbReference type="InterPro" id="IPR036157">
    <property type="entry name" value="dUTPase-like_sf"/>
</dbReference>
<evidence type="ECO:0000259" key="6">
    <source>
        <dbReference type="Pfam" id="PF00692"/>
    </source>
</evidence>
<comment type="pathway">
    <text evidence="5">Pyrimidine metabolism; dUMP biosynthesis; dUMP from dCTP (dUTP route): step 2/2.</text>
</comment>
<comment type="cofactor">
    <cofactor evidence="5">
        <name>Mg(2+)</name>
        <dbReference type="ChEBI" id="CHEBI:18420"/>
    </cofactor>
</comment>
<comment type="similarity">
    <text evidence="1 5">Belongs to the dUTPase family.</text>
</comment>
<feature type="domain" description="dUTPase-like" evidence="6">
    <location>
        <begin position="14"/>
        <end position="144"/>
    </location>
</feature>
<feature type="binding site" evidence="5">
    <location>
        <begin position="82"/>
        <end position="84"/>
    </location>
    <ligand>
        <name>substrate</name>
    </ligand>
</feature>
<dbReference type="Gene3D" id="2.70.40.10">
    <property type="match status" value="1"/>
</dbReference>
<evidence type="ECO:0000256" key="1">
    <source>
        <dbReference type="ARBA" id="ARBA00006581"/>
    </source>
</evidence>
<dbReference type="InterPro" id="IPR033704">
    <property type="entry name" value="dUTPase_trimeric"/>
</dbReference>
<dbReference type="NCBIfam" id="NF001862">
    <property type="entry name" value="PRK00601.1"/>
    <property type="match status" value="1"/>
</dbReference>
<keyword evidence="5" id="KW-0460">Magnesium</keyword>
<dbReference type="HAMAP" id="MF_00116">
    <property type="entry name" value="dUTPase_bact"/>
    <property type="match status" value="1"/>
</dbReference>
<dbReference type="NCBIfam" id="TIGR00576">
    <property type="entry name" value="dut"/>
    <property type="match status" value="1"/>
</dbReference>
<dbReference type="Pfam" id="PF00692">
    <property type="entry name" value="dUTPase"/>
    <property type="match status" value="1"/>
</dbReference>
<dbReference type="PANTHER" id="PTHR11241:SF0">
    <property type="entry name" value="DEOXYURIDINE 5'-TRIPHOSPHATE NUCLEOTIDOHYDROLASE"/>
    <property type="match status" value="1"/>
</dbReference>
<proteinExistence type="inferred from homology"/>
<dbReference type="EMBL" id="JAGGJZ010000002">
    <property type="protein sequence ID" value="MBP1889446.1"/>
    <property type="molecule type" value="Genomic_DNA"/>
</dbReference>
<comment type="function">
    <text evidence="5">This enzyme is involved in nucleotide metabolism: it produces dUMP, the immediate precursor of thymidine nucleotides and it decreases the intracellular concentration of dUTP so that uracil cannot be incorporated into DNA.</text>
</comment>